<name>A0ABY5AS87_9CYAN</name>
<sequence>MSFTALRQLCVAFSLAMLLFIGGCDSPQADVPPPPPAEQVQPADGQGAVSPQSLPGSAFNRFFPSASGEYERVYTQEKDGFAEAKLKRNGEDVAMLAISDTVNVPAAAERLRNSPNQIAGYPGATLGQTQTSILVADRFQVKVISRSADFTESDREAWLQRFDLQGLSRL</sequence>
<evidence type="ECO:0000256" key="1">
    <source>
        <dbReference type="SAM" id="MobiDB-lite"/>
    </source>
</evidence>
<proteinExistence type="predicted"/>
<feature type="chain" id="PRO_5045936134" evidence="2">
    <location>
        <begin position="30"/>
        <end position="170"/>
    </location>
</feature>
<dbReference type="RefSeq" id="WP_252663121.1">
    <property type="nucleotide sequence ID" value="NZ_CP098611.1"/>
</dbReference>
<feature type="region of interest" description="Disordered" evidence="1">
    <location>
        <begin position="29"/>
        <end position="51"/>
    </location>
</feature>
<protein>
    <submittedName>
        <fullName evidence="3">Uncharacterized protein</fullName>
    </submittedName>
</protein>
<evidence type="ECO:0000313" key="4">
    <source>
        <dbReference type="Proteomes" id="UP001056708"/>
    </source>
</evidence>
<evidence type="ECO:0000256" key="2">
    <source>
        <dbReference type="SAM" id="SignalP"/>
    </source>
</evidence>
<dbReference type="Proteomes" id="UP001056708">
    <property type="component" value="Chromosome"/>
</dbReference>
<evidence type="ECO:0000313" key="3">
    <source>
        <dbReference type="EMBL" id="USR91089.1"/>
    </source>
</evidence>
<dbReference type="EMBL" id="CP098611">
    <property type="protein sequence ID" value="USR91089.1"/>
    <property type="molecule type" value="Genomic_DNA"/>
</dbReference>
<keyword evidence="4" id="KW-1185">Reference proteome</keyword>
<reference evidence="3" key="1">
    <citation type="submission" date="2022-06" db="EMBL/GenBank/DDBJ databases">
        <title>Genome sequence of Phormidium yuhuli AB48 isolated from an industrial photobioreactor environment.</title>
        <authorList>
            <person name="Qiu Y."/>
            <person name="Noonan A.J.C."/>
            <person name="Dofher K."/>
            <person name="Koch M."/>
            <person name="Kieft B."/>
            <person name="Lin X."/>
            <person name="Ziels R.M."/>
            <person name="Hallam S.J."/>
        </authorList>
    </citation>
    <scope>NUCLEOTIDE SEQUENCE</scope>
    <source>
        <strain evidence="3">AB48</strain>
    </source>
</reference>
<dbReference type="PROSITE" id="PS51257">
    <property type="entry name" value="PROKAR_LIPOPROTEIN"/>
    <property type="match status" value="1"/>
</dbReference>
<feature type="signal peptide" evidence="2">
    <location>
        <begin position="1"/>
        <end position="29"/>
    </location>
</feature>
<accession>A0ABY5AS87</accession>
<organism evidence="3 4">
    <name type="scientific">Phormidium yuhuli AB48</name>
    <dbReference type="NCBI Taxonomy" id="2940671"/>
    <lineage>
        <taxon>Bacteria</taxon>
        <taxon>Bacillati</taxon>
        <taxon>Cyanobacteriota</taxon>
        <taxon>Cyanophyceae</taxon>
        <taxon>Oscillatoriophycideae</taxon>
        <taxon>Oscillatoriales</taxon>
        <taxon>Oscillatoriaceae</taxon>
        <taxon>Phormidium</taxon>
        <taxon>Phormidium yuhuli</taxon>
    </lineage>
</organism>
<keyword evidence="2" id="KW-0732">Signal</keyword>
<gene>
    <name evidence="3" type="ORF">NEA10_20055</name>
</gene>